<evidence type="ECO:0000256" key="6">
    <source>
        <dbReference type="SAM" id="Phobius"/>
    </source>
</evidence>
<dbReference type="GO" id="GO:0005886">
    <property type="term" value="C:plasma membrane"/>
    <property type="evidence" value="ECO:0007669"/>
    <property type="project" value="UniProtKB-SubCell"/>
</dbReference>
<keyword evidence="8" id="KW-1185">Reference proteome</keyword>
<evidence type="ECO:0000313" key="8">
    <source>
        <dbReference type="Proteomes" id="UP000242915"/>
    </source>
</evidence>
<dbReference type="PANTHER" id="PTHR30086:SF17">
    <property type="entry name" value="LYSE FAMILY TRANSLOCATOR"/>
    <property type="match status" value="1"/>
</dbReference>
<dbReference type="PANTHER" id="PTHR30086">
    <property type="entry name" value="ARGININE EXPORTER PROTEIN ARGO"/>
    <property type="match status" value="1"/>
</dbReference>
<feature type="transmembrane region" description="Helical" evidence="6">
    <location>
        <begin position="71"/>
        <end position="92"/>
    </location>
</feature>
<sequence length="218" mass="22933">MQESSVLLSLTAVFLIALISPGPDVALVVRTSIHQGRRSGLLSALGLACGILLHGILVLTGVSLLLSRSPLLFNLIQVAGAGYLAWLGFGALRSRFSSPSAAQTGQFTRALEPSVLGPWLRGFATNILNPKALVFFLALLSSLIPAHMSVAGKLAAASILFVVGLLWFSALSIGLTHRSLQMRLVRLVPTIDLCCGVVFLLVAVVILGRVAMATGVWP</sequence>
<dbReference type="Proteomes" id="UP000242915">
    <property type="component" value="Unassembled WGS sequence"/>
</dbReference>
<feature type="transmembrane region" description="Helical" evidence="6">
    <location>
        <begin position="187"/>
        <end position="212"/>
    </location>
</feature>
<dbReference type="PIRSF" id="PIRSF006324">
    <property type="entry name" value="LeuE"/>
    <property type="match status" value="1"/>
</dbReference>
<evidence type="ECO:0000256" key="3">
    <source>
        <dbReference type="ARBA" id="ARBA00022692"/>
    </source>
</evidence>
<evidence type="ECO:0000256" key="2">
    <source>
        <dbReference type="ARBA" id="ARBA00022475"/>
    </source>
</evidence>
<organism evidence="7 8">
    <name type="scientific">Pseudomonas segetis</name>
    <dbReference type="NCBI Taxonomy" id="298908"/>
    <lineage>
        <taxon>Bacteria</taxon>
        <taxon>Pseudomonadati</taxon>
        <taxon>Pseudomonadota</taxon>
        <taxon>Gammaproteobacteria</taxon>
        <taxon>Pseudomonadales</taxon>
        <taxon>Pseudomonadaceae</taxon>
        <taxon>Pseudomonas</taxon>
    </lineage>
</organism>
<dbReference type="InterPro" id="IPR001123">
    <property type="entry name" value="LeuE-type"/>
</dbReference>
<dbReference type="Pfam" id="PF01810">
    <property type="entry name" value="LysE"/>
    <property type="match status" value="1"/>
</dbReference>
<keyword evidence="4 6" id="KW-1133">Transmembrane helix</keyword>
<proteinExistence type="predicted"/>
<evidence type="ECO:0000256" key="5">
    <source>
        <dbReference type="ARBA" id="ARBA00023136"/>
    </source>
</evidence>
<feature type="transmembrane region" description="Helical" evidence="6">
    <location>
        <begin position="6"/>
        <end position="29"/>
    </location>
</feature>
<keyword evidence="3 6" id="KW-0812">Transmembrane</keyword>
<dbReference type="EMBL" id="FZOG01000001">
    <property type="protein sequence ID" value="SNR93425.1"/>
    <property type="molecule type" value="Genomic_DNA"/>
</dbReference>
<evidence type="ECO:0000256" key="4">
    <source>
        <dbReference type="ARBA" id="ARBA00022989"/>
    </source>
</evidence>
<feature type="transmembrane region" description="Helical" evidence="6">
    <location>
        <begin position="41"/>
        <end position="65"/>
    </location>
</feature>
<feature type="transmembrane region" description="Helical" evidence="6">
    <location>
        <begin position="154"/>
        <end position="175"/>
    </location>
</feature>
<name>A0A239ACS5_9PSED</name>
<feature type="transmembrane region" description="Helical" evidence="6">
    <location>
        <begin position="128"/>
        <end position="148"/>
    </location>
</feature>
<keyword evidence="5 6" id="KW-0472">Membrane</keyword>
<accession>A0A239ACS5</accession>
<evidence type="ECO:0000256" key="1">
    <source>
        <dbReference type="ARBA" id="ARBA00004651"/>
    </source>
</evidence>
<protein>
    <submittedName>
        <fullName evidence="7">Threonine/homoserine/homoserine lactone efflux protein</fullName>
    </submittedName>
</protein>
<dbReference type="RefSeq" id="WP_089359016.1">
    <property type="nucleotide sequence ID" value="NZ_FZOG01000001.1"/>
</dbReference>
<dbReference type="GO" id="GO:0015171">
    <property type="term" value="F:amino acid transmembrane transporter activity"/>
    <property type="evidence" value="ECO:0007669"/>
    <property type="project" value="TreeGrafter"/>
</dbReference>
<gene>
    <name evidence="7" type="ORF">SAMN05216255_1091</name>
</gene>
<reference evidence="8" key="1">
    <citation type="submission" date="2017-06" db="EMBL/GenBank/DDBJ databases">
        <authorList>
            <person name="Varghese N."/>
            <person name="Submissions S."/>
        </authorList>
    </citation>
    <scope>NUCLEOTIDE SEQUENCE [LARGE SCALE GENOMIC DNA]</scope>
    <source>
        <strain evidence="8">CIP 108523</strain>
    </source>
</reference>
<comment type="subcellular location">
    <subcellularLocation>
        <location evidence="1">Cell membrane</location>
        <topology evidence="1">Multi-pass membrane protein</topology>
    </subcellularLocation>
</comment>
<keyword evidence="2" id="KW-1003">Cell membrane</keyword>
<evidence type="ECO:0000313" key="7">
    <source>
        <dbReference type="EMBL" id="SNR93425.1"/>
    </source>
</evidence>
<dbReference type="AlphaFoldDB" id="A0A239ACS5"/>